<keyword evidence="7" id="KW-1185">Reference proteome</keyword>
<dbReference type="AlphaFoldDB" id="A0A1L9RBX8"/>
<evidence type="ECO:0000259" key="5">
    <source>
        <dbReference type="Pfam" id="PF01425"/>
    </source>
</evidence>
<dbReference type="Pfam" id="PF01425">
    <property type="entry name" value="Amidase"/>
    <property type="match status" value="1"/>
</dbReference>
<feature type="binding site" evidence="4">
    <location>
        <position position="212"/>
    </location>
    <ligand>
        <name>substrate</name>
    </ligand>
</feature>
<evidence type="ECO:0000256" key="1">
    <source>
        <dbReference type="ARBA" id="ARBA00009199"/>
    </source>
</evidence>
<evidence type="ECO:0000313" key="6">
    <source>
        <dbReference type="EMBL" id="OJJ32377.1"/>
    </source>
</evidence>
<gene>
    <name evidence="6" type="ORF">ASPWEDRAFT_53999</name>
</gene>
<feature type="active site" description="Charge relay system" evidence="3">
    <location>
        <position position="212"/>
    </location>
</feature>
<evidence type="ECO:0000256" key="2">
    <source>
        <dbReference type="ARBA" id="ARBA00022801"/>
    </source>
</evidence>
<organism evidence="6 7">
    <name type="scientific">Aspergillus wentii DTO 134E9</name>
    <dbReference type="NCBI Taxonomy" id="1073089"/>
    <lineage>
        <taxon>Eukaryota</taxon>
        <taxon>Fungi</taxon>
        <taxon>Dikarya</taxon>
        <taxon>Ascomycota</taxon>
        <taxon>Pezizomycotina</taxon>
        <taxon>Eurotiomycetes</taxon>
        <taxon>Eurotiomycetidae</taxon>
        <taxon>Eurotiales</taxon>
        <taxon>Aspergillaceae</taxon>
        <taxon>Aspergillus</taxon>
        <taxon>Aspergillus subgen. Cremei</taxon>
    </lineage>
</organism>
<dbReference type="InterPro" id="IPR023631">
    <property type="entry name" value="Amidase_dom"/>
</dbReference>
<feature type="active site" description="Acyl-ester intermediate" evidence="3">
    <location>
        <position position="236"/>
    </location>
</feature>
<feature type="binding site" evidence="4">
    <location>
        <position position="186"/>
    </location>
    <ligand>
        <name>substrate</name>
    </ligand>
</feature>
<dbReference type="PANTHER" id="PTHR46072:SF3">
    <property type="entry name" value="AMIDASE"/>
    <property type="match status" value="1"/>
</dbReference>
<accession>A0A1L9RBX8</accession>
<reference evidence="7" key="1">
    <citation type="journal article" date="2017" name="Genome Biol.">
        <title>Comparative genomics reveals high biological diversity and specific adaptations in the industrially and medically important fungal genus Aspergillus.</title>
        <authorList>
            <person name="de Vries R.P."/>
            <person name="Riley R."/>
            <person name="Wiebenga A."/>
            <person name="Aguilar-Osorio G."/>
            <person name="Amillis S."/>
            <person name="Uchima C.A."/>
            <person name="Anderluh G."/>
            <person name="Asadollahi M."/>
            <person name="Askin M."/>
            <person name="Barry K."/>
            <person name="Battaglia E."/>
            <person name="Bayram O."/>
            <person name="Benocci T."/>
            <person name="Braus-Stromeyer S.A."/>
            <person name="Caldana C."/>
            <person name="Canovas D."/>
            <person name="Cerqueira G.C."/>
            <person name="Chen F."/>
            <person name="Chen W."/>
            <person name="Choi C."/>
            <person name="Clum A."/>
            <person name="Dos Santos R.A."/>
            <person name="Damasio A.R."/>
            <person name="Diallinas G."/>
            <person name="Emri T."/>
            <person name="Fekete E."/>
            <person name="Flipphi M."/>
            <person name="Freyberg S."/>
            <person name="Gallo A."/>
            <person name="Gournas C."/>
            <person name="Habgood R."/>
            <person name="Hainaut M."/>
            <person name="Harispe M.L."/>
            <person name="Henrissat B."/>
            <person name="Hilden K.S."/>
            <person name="Hope R."/>
            <person name="Hossain A."/>
            <person name="Karabika E."/>
            <person name="Karaffa L."/>
            <person name="Karanyi Z."/>
            <person name="Krasevec N."/>
            <person name="Kuo A."/>
            <person name="Kusch H."/>
            <person name="LaButti K."/>
            <person name="Lagendijk E.L."/>
            <person name="Lapidus A."/>
            <person name="Levasseur A."/>
            <person name="Lindquist E."/>
            <person name="Lipzen A."/>
            <person name="Logrieco A.F."/>
            <person name="MacCabe A."/>
            <person name="Maekelae M.R."/>
            <person name="Malavazi I."/>
            <person name="Melin P."/>
            <person name="Meyer V."/>
            <person name="Mielnichuk N."/>
            <person name="Miskei M."/>
            <person name="Molnar A.P."/>
            <person name="Mule G."/>
            <person name="Ngan C.Y."/>
            <person name="Orejas M."/>
            <person name="Orosz E."/>
            <person name="Ouedraogo J.P."/>
            <person name="Overkamp K.M."/>
            <person name="Park H.-S."/>
            <person name="Perrone G."/>
            <person name="Piumi F."/>
            <person name="Punt P.J."/>
            <person name="Ram A.F."/>
            <person name="Ramon A."/>
            <person name="Rauscher S."/>
            <person name="Record E."/>
            <person name="Riano-Pachon D.M."/>
            <person name="Robert V."/>
            <person name="Roehrig J."/>
            <person name="Ruller R."/>
            <person name="Salamov A."/>
            <person name="Salih N.S."/>
            <person name="Samson R.A."/>
            <person name="Sandor E."/>
            <person name="Sanguinetti M."/>
            <person name="Schuetze T."/>
            <person name="Sepcic K."/>
            <person name="Shelest E."/>
            <person name="Sherlock G."/>
            <person name="Sophianopoulou V."/>
            <person name="Squina F.M."/>
            <person name="Sun H."/>
            <person name="Susca A."/>
            <person name="Todd R.B."/>
            <person name="Tsang A."/>
            <person name="Unkles S.E."/>
            <person name="van de Wiele N."/>
            <person name="van Rossen-Uffink D."/>
            <person name="Oliveira J.V."/>
            <person name="Vesth T.C."/>
            <person name="Visser J."/>
            <person name="Yu J.-H."/>
            <person name="Zhou M."/>
            <person name="Andersen M.R."/>
            <person name="Archer D.B."/>
            <person name="Baker S.E."/>
            <person name="Benoit I."/>
            <person name="Brakhage A.A."/>
            <person name="Braus G.H."/>
            <person name="Fischer R."/>
            <person name="Frisvad J.C."/>
            <person name="Goldman G.H."/>
            <person name="Houbraken J."/>
            <person name="Oakley B."/>
            <person name="Pocsi I."/>
            <person name="Scazzocchio C."/>
            <person name="Seiboth B."/>
            <person name="vanKuyk P.A."/>
            <person name="Wortman J."/>
            <person name="Dyer P.S."/>
            <person name="Grigoriev I.V."/>
        </authorList>
    </citation>
    <scope>NUCLEOTIDE SEQUENCE [LARGE SCALE GENOMIC DNA]</scope>
    <source>
        <strain evidence="7">DTO 134E9</strain>
    </source>
</reference>
<proteinExistence type="inferred from homology"/>
<evidence type="ECO:0000256" key="4">
    <source>
        <dbReference type="PIRSR" id="PIRSR001221-2"/>
    </source>
</evidence>
<feature type="binding site" evidence="4">
    <location>
        <begin position="233"/>
        <end position="236"/>
    </location>
    <ligand>
        <name>substrate</name>
    </ligand>
</feature>
<feature type="domain" description="Amidase" evidence="5">
    <location>
        <begin position="82"/>
        <end position="531"/>
    </location>
</feature>
<dbReference type="Proteomes" id="UP000184383">
    <property type="component" value="Unassembled WGS sequence"/>
</dbReference>
<protein>
    <recommendedName>
        <fullName evidence="5">Amidase domain-containing protein</fullName>
    </recommendedName>
</protein>
<dbReference type="InterPro" id="IPR036928">
    <property type="entry name" value="AS_sf"/>
</dbReference>
<dbReference type="PANTHER" id="PTHR46072">
    <property type="entry name" value="AMIDASE-RELATED-RELATED"/>
    <property type="match status" value="1"/>
</dbReference>
<name>A0A1L9RBX8_ASPWE</name>
<dbReference type="RefSeq" id="XP_040686054.1">
    <property type="nucleotide sequence ID" value="XM_040837991.1"/>
</dbReference>
<dbReference type="GeneID" id="63753839"/>
<dbReference type="STRING" id="1073089.A0A1L9RBX8"/>
<dbReference type="Gene3D" id="3.90.1300.10">
    <property type="entry name" value="Amidase signature (AS) domain"/>
    <property type="match status" value="1"/>
</dbReference>
<comment type="similarity">
    <text evidence="1">Belongs to the amidase family.</text>
</comment>
<sequence length="551" mass="59838">MAEPENVPNWQKISQQKQAHRDSLIPPAWKLKTSDFPRGNNVLDVPLTCGILTEEEIDITSNYDAVDLVKLMKDGKHSVEAVTLAFCKRAAIALQLTNCLTEIMFDMALERARYLDVLRQNNPTALGPLFGLPISLKDAFEIPGFDATIGYVAFANKPAKSPSALVTLLSGLGAVFYCKTNLPQTMMTADSDNNVWGRTLNPHNTSLTAGRSSGGEAALMALRGSIIGIGSDIAGSVRIPSAACGIYGIRPSAGVVPFGGQKMPSAPGLPYITPVVGPMATSARACRYLLECIVKAHPVRYDSQCVNLSWPEGACRRMMDTGRIRISVAQDDGHLTVAPPQRRALQQAVSALQDSGITVIPIQLPEVDVIAQNILANFTMDGTKFFLDTTVRAGDPLVPSVVALNLVKESPTATLDDIARFNAIRNEHKEQYLKIWNDLELDAIIMPSAPHTAVPHDKWTSLNYTAIWNYLDNPAAVIPIDTVKPGDIPDTAHKYGADDAAYSALYTGPEAYKDAPTSIQVVGRRQEDVQLSLIVEYFSDIIHAHLNLEQL</sequence>
<evidence type="ECO:0000256" key="3">
    <source>
        <dbReference type="PIRSR" id="PIRSR001221-1"/>
    </source>
</evidence>
<feature type="active site" description="Charge relay system" evidence="3">
    <location>
        <position position="137"/>
    </location>
</feature>
<dbReference type="SUPFAM" id="SSF75304">
    <property type="entry name" value="Amidase signature (AS) enzymes"/>
    <property type="match status" value="1"/>
</dbReference>
<dbReference type="GO" id="GO:0016787">
    <property type="term" value="F:hydrolase activity"/>
    <property type="evidence" value="ECO:0007669"/>
    <property type="project" value="UniProtKB-KW"/>
</dbReference>
<dbReference type="PIRSF" id="PIRSF001221">
    <property type="entry name" value="Amidase_fungi"/>
    <property type="match status" value="1"/>
</dbReference>
<evidence type="ECO:0000313" key="7">
    <source>
        <dbReference type="Proteomes" id="UP000184383"/>
    </source>
</evidence>
<keyword evidence="2" id="KW-0378">Hydrolase</keyword>
<dbReference type="EMBL" id="KV878215">
    <property type="protein sequence ID" value="OJJ32377.1"/>
    <property type="molecule type" value="Genomic_DNA"/>
</dbReference>
<dbReference type="OrthoDB" id="6428749at2759"/>
<dbReference type="VEuPathDB" id="FungiDB:ASPWEDRAFT_53999"/>